<name>A0A559JVQ9_9BACL</name>
<dbReference type="InterPro" id="IPR000683">
    <property type="entry name" value="Gfo/Idh/MocA-like_OxRdtase_N"/>
</dbReference>
<reference evidence="3 4" key="1">
    <citation type="submission" date="2019-07" db="EMBL/GenBank/DDBJ databases">
        <authorList>
            <person name="Kim J."/>
        </authorList>
    </citation>
    <scope>NUCLEOTIDE SEQUENCE [LARGE SCALE GENOMIC DNA]</scope>
    <source>
        <strain evidence="3 4">JC52</strain>
    </source>
</reference>
<dbReference type="RefSeq" id="WP_144854196.1">
    <property type="nucleotide sequence ID" value="NZ_VNJI01000062.1"/>
</dbReference>
<evidence type="ECO:0000313" key="3">
    <source>
        <dbReference type="EMBL" id="TVY03966.1"/>
    </source>
</evidence>
<keyword evidence="4" id="KW-1185">Reference proteome</keyword>
<gene>
    <name evidence="3" type="ORF">FPZ49_31060</name>
</gene>
<dbReference type="Pfam" id="PF01408">
    <property type="entry name" value="GFO_IDH_MocA"/>
    <property type="match status" value="1"/>
</dbReference>
<dbReference type="AlphaFoldDB" id="A0A559JVQ9"/>
<evidence type="ECO:0000259" key="2">
    <source>
        <dbReference type="Pfam" id="PF22725"/>
    </source>
</evidence>
<comment type="caution">
    <text evidence="3">The sequence shown here is derived from an EMBL/GenBank/DDBJ whole genome shotgun (WGS) entry which is preliminary data.</text>
</comment>
<dbReference type="PANTHER" id="PTHR43249:SF1">
    <property type="entry name" value="D-GLUCOSIDE 3-DEHYDROGENASE"/>
    <property type="match status" value="1"/>
</dbReference>
<dbReference type="Pfam" id="PF22725">
    <property type="entry name" value="GFO_IDH_MocA_C3"/>
    <property type="match status" value="1"/>
</dbReference>
<dbReference type="InterPro" id="IPR055170">
    <property type="entry name" value="GFO_IDH_MocA-like_dom"/>
</dbReference>
<dbReference type="Proteomes" id="UP000317036">
    <property type="component" value="Unassembled WGS sequence"/>
</dbReference>
<protein>
    <submittedName>
        <fullName evidence="3">Gfo/Idh/MocA family oxidoreductase</fullName>
    </submittedName>
</protein>
<dbReference type="PANTHER" id="PTHR43249">
    <property type="entry name" value="UDP-N-ACETYL-2-AMINO-2-DEOXY-D-GLUCURONATE OXIDASE"/>
    <property type="match status" value="1"/>
</dbReference>
<dbReference type="Gene3D" id="3.40.50.720">
    <property type="entry name" value="NAD(P)-binding Rossmann-like Domain"/>
    <property type="match status" value="1"/>
</dbReference>
<organism evidence="3 4">
    <name type="scientific">Paenibacillus cremeus</name>
    <dbReference type="NCBI Taxonomy" id="2163881"/>
    <lineage>
        <taxon>Bacteria</taxon>
        <taxon>Bacillati</taxon>
        <taxon>Bacillota</taxon>
        <taxon>Bacilli</taxon>
        <taxon>Bacillales</taxon>
        <taxon>Paenibacillaceae</taxon>
        <taxon>Paenibacillus</taxon>
    </lineage>
</organism>
<sequence length="392" mass="44148">MQRKLNIGMIGMGNMGQHYLELLAKMPGCQVVSIWSQTNEKVRKLSSKYQVQGFTDLSAMLDAGNLDAVIVATPHYQHTHMSIEALQRKLHVLVEKPVAAHLKDACRMVKAHEQQKQVQPDLVFAAFYQQRTTKHWIKMKEFISSGRLGKLMRFSWINTSWFRPQAYYDIGNWRGTWKGEGGGVLLNQCAHNIDLLWWLFGMPAAITATASFGKYHHIEVEDEVHSILEYPSGLMGSFIASTSECPGTDRLEIVGEYGKLVCENKKISLYLNSSSALDYIQTSQEAFGIVQHALTEIDLDRDEDTGHEIILSDFLQCITERKAPLIPAAEGLHSLMIINGMVLSALEGCKQYLPINADKYELKLNQLIQNSTYSKPEIDTSAINVDIKASFH</sequence>
<feature type="domain" description="GFO/IDH/MocA-like oxidoreductase" evidence="2">
    <location>
        <begin position="137"/>
        <end position="260"/>
    </location>
</feature>
<accession>A0A559JVQ9</accession>
<dbReference type="OrthoDB" id="9815825at2"/>
<evidence type="ECO:0000259" key="1">
    <source>
        <dbReference type="Pfam" id="PF01408"/>
    </source>
</evidence>
<feature type="domain" description="Gfo/Idh/MocA-like oxidoreductase N-terminal" evidence="1">
    <location>
        <begin position="5"/>
        <end position="117"/>
    </location>
</feature>
<dbReference type="InterPro" id="IPR052515">
    <property type="entry name" value="Gfo/Idh/MocA_Oxidoreductase"/>
</dbReference>
<evidence type="ECO:0000313" key="4">
    <source>
        <dbReference type="Proteomes" id="UP000317036"/>
    </source>
</evidence>
<dbReference type="GO" id="GO:0000166">
    <property type="term" value="F:nucleotide binding"/>
    <property type="evidence" value="ECO:0007669"/>
    <property type="project" value="InterPro"/>
</dbReference>
<dbReference type="SUPFAM" id="SSF51735">
    <property type="entry name" value="NAD(P)-binding Rossmann-fold domains"/>
    <property type="match status" value="1"/>
</dbReference>
<proteinExistence type="predicted"/>
<dbReference type="Gene3D" id="3.30.360.10">
    <property type="entry name" value="Dihydrodipicolinate Reductase, domain 2"/>
    <property type="match status" value="1"/>
</dbReference>
<dbReference type="EMBL" id="VNJI01000062">
    <property type="protein sequence ID" value="TVY03966.1"/>
    <property type="molecule type" value="Genomic_DNA"/>
</dbReference>
<dbReference type="InterPro" id="IPR036291">
    <property type="entry name" value="NAD(P)-bd_dom_sf"/>
</dbReference>
<dbReference type="SUPFAM" id="SSF55347">
    <property type="entry name" value="Glyceraldehyde-3-phosphate dehydrogenase-like, C-terminal domain"/>
    <property type="match status" value="1"/>
</dbReference>